<accession>E3JX12</accession>
<evidence type="ECO:0000313" key="1">
    <source>
        <dbReference type="EMBL" id="EFP76587.1"/>
    </source>
</evidence>
<keyword evidence="2" id="KW-1185">Reference proteome</keyword>
<dbReference type="GeneID" id="10528444"/>
<proteinExistence type="predicted"/>
<reference key="1">
    <citation type="submission" date="2007-01" db="EMBL/GenBank/DDBJ databases">
        <title>The Genome Sequence of Puccinia graminis f. sp. tritici Strain CRL 75-36-700-3.</title>
        <authorList>
            <consortium name="The Broad Institute Genome Sequencing Platform"/>
            <person name="Birren B."/>
            <person name="Lander E."/>
            <person name="Galagan J."/>
            <person name="Nusbaum C."/>
            <person name="Devon K."/>
            <person name="Cuomo C."/>
            <person name="Jaffe D."/>
            <person name="Butler J."/>
            <person name="Alvarez P."/>
            <person name="Gnerre S."/>
            <person name="Grabherr M."/>
            <person name="Mauceli E."/>
            <person name="Brockman W."/>
            <person name="Young S."/>
            <person name="LaButti K."/>
            <person name="Sykes S."/>
            <person name="DeCaprio D."/>
            <person name="Crawford M."/>
            <person name="Koehrsen M."/>
            <person name="Engels R."/>
            <person name="Montgomery P."/>
            <person name="Pearson M."/>
            <person name="Howarth C."/>
            <person name="Larson L."/>
            <person name="White J."/>
            <person name="Zeng Q."/>
            <person name="Kodira C."/>
            <person name="Yandava C."/>
            <person name="Alvarado L."/>
            <person name="O'Leary S."/>
            <person name="Szabo L."/>
            <person name="Dean R."/>
            <person name="Schein J."/>
        </authorList>
    </citation>
    <scope>NUCLEOTIDE SEQUENCE</scope>
    <source>
        <strain>CRL 75-36-700-3</strain>
    </source>
</reference>
<dbReference type="KEGG" id="pgr:PGTG_02048"/>
<protein>
    <submittedName>
        <fullName evidence="1">Uncharacterized protein</fullName>
    </submittedName>
</protein>
<dbReference type="RefSeq" id="XP_003321006.1">
    <property type="nucleotide sequence ID" value="XM_003320958.1"/>
</dbReference>
<dbReference type="AlphaFoldDB" id="E3JX12"/>
<organism evidence="1 2">
    <name type="scientific">Puccinia graminis f. sp. tritici (strain CRL 75-36-700-3 / race SCCL)</name>
    <name type="common">Black stem rust fungus</name>
    <dbReference type="NCBI Taxonomy" id="418459"/>
    <lineage>
        <taxon>Eukaryota</taxon>
        <taxon>Fungi</taxon>
        <taxon>Dikarya</taxon>
        <taxon>Basidiomycota</taxon>
        <taxon>Pucciniomycotina</taxon>
        <taxon>Pucciniomycetes</taxon>
        <taxon>Pucciniales</taxon>
        <taxon>Pucciniaceae</taxon>
        <taxon>Puccinia</taxon>
    </lineage>
</organism>
<sequence length="126" mass="14099">MALVTCHSFKQFPGHHQPPAVHVKGVLLSKSSSVCSTFTSGGWKCPGHLLKVWCPHLRDLQSCPHLFSTFANGKHISLMNNDDCSIANFRCHTVQNVGCRMKQENCSHKKDKLNATQGRKIKKNME</sequence>
<dbReference type="VEuPathDB" id="FungiDB:PGTG_02048"/>
<dbReference type="EMBL" id="DS178266">
    <property type="protein sequence ID" value="EFP76587.1"/>
    <property type="molecule type" value="Genomic_DNA"/>
</dbReference>
<gene>
    <name evidence="1" type="ORF">PGTG_02048</name>
</gene>
<dbReference type="HOGENOM" id="CLU_1982659_0_0_1"/>
<dbReference type="InParanoid" id="E3JX12"/>
<dbReference type="Proteomes" id="UP000008783">
    <property type="component" value="Unassembled WGS sequence"/>
</dbReference>
<evidence type="ECO:0000313" key="2">
    <source>
        <dbReference type="Proteomes" id="UP000008783"/>
    </source>
</evidence>
<name>E3JX12_PUCGT</name>
<reference evidence="2" key="2">
    <citation type="journal article" date="2011" name="Proc. Natl. Acad. Sci. U.S.A.">
        <title>Obligate biotrophy features unraveled by the genomic analysis of rust fungi.</title>
        <authorList>
            <person name="Duplessis S."/>
            <person name="Cuomo C.A."/>
            <person name="Lin Y.-C."/>
            <person name="Aerts A."/>
            <person name="Tisserant E."/>
            <person name="Veneault-Fourrey C."/>
            <person name="Joly D.L."/>
            <person name="Hacquard S."/>
            <person name="Amselem J."/>
            <person name="Cantarel B.L."/>
            <person name="Chiu R."/>
            <person name="Coutinho P.M."/>
            <person name="Feau N."/>
            <person name="Field M."/>
            <person name="Frey P."/>
            <person name="Gelhaye E."/>
            <person name="Goldberg J."/>
            <person name="Grabherr M.G."/>
            <person name="Kodira C.D."/>
            <person name="Kohler A."/>
            <person name="Kuees U."/>
            <person name="Lindquist E.A."/>
            <person name="Lucas S.M."/>
            <person name="Mago R."/>
            <person name="Mauceli E."/>
            <person name="Morin E."/>
            <person name="Murat C."/>
            <person name="Pangilinan J.L."/>
            <person name="Park R."/>
            <person name="Pearson M."/>
            <person name="Quesneville H."/>
            <person name="Rouhier N."/>
            <person name="Sakthikumar S."/>
            <person name="Salamov A.A."/>
            <person name="Schmutz J."/>
            <person name="Selles B."/>
            <person name="Shapiro H."/>
            <person name="Tanguay P."/>
            <person name="Tuskan G.A."/>
            <person name="Henrissat B."/>
            <person name="Van de Peer Y."/>
            <person name="Rouze P."/>
            <person name="Ellis J.G."/>
            <person name="Dodds P.N."/>
            <person name="Schein J.E."/>
            <person name="Zhong S."/>
            <person name="Hamelin R.C."/>
            <person name="Grigoriev I.V."/>
            <person name="Szabo L.J."/>
            <person name="Martin F."/>
        </authorList>
    </citation>
    <scope>NUCLEOTIDE SEQUENCE [LARGE SCALE GENOMIC DNA]</scope>
    <source>
        <strain evidence="2">CRL 75-36-700-3 / race SCCL</strain>
    </source>
</reference>